<evidence type="ECO:0000313" key="3">
    <source>
        <dbReference type="Proteomes" id="UP001321475"/>
    </source>
</evidence>
<evidence type="ECO:0000313" key="2">
    <source>
        <dbReference type="EMBL" id="BDZ43162.1"/>
    </source>
</evidence>
<gene>
    <name evidence="2" type="ORF">GCM10025865_24610</name>
</gene>
<evidence type="ECO:0008006" key="4">
    <source>
        <dbReference type="Google" id="ProtNLM"/>
    </source>
</evidence>
<accession>A0ABN6XDZ7</accession>
<name>A0ABN6XDZ7_9CELL</name>
<proteinExistence type="predicted"/>
<dbReference type="EMBL" id="AP027729">
    <property type="protein sequence ID" value="BDZ43162.1"/>
    <property type="molecule type" value="Genomic_DNA"/>
</dbReference>
<protein>
    <recommendedName>
        <fullName evidence="4">t-SNARE coiled-coil homology domain-containing protein</fullName>
    </recommendedName>
</protein>
<organism evidence="2 3">
    <name type="scientific">Paraoerskovia sediminicola</name>
    <dbReference type="NCBI Taxonomy" id="1138587"/>
    <lineage>
        <taxon>Bacteria</taxon>
        <taxon>Bacillati</taxon>
        <taxon>Actinomycetota</taxon>
        <taxon>Actinomycetes</taxon>
        <taxon>Micrococcales</taxon>
        <taxon>Cellulomonadaceae</taxon>
        <taxon>Paraoerskovia</taxon>
    </lineage>
</organism>
<evidence type="ECO:0000256" key="1">
    <source>
        <dbReference type="SAM" id="MobiDB-lite"/>
    </source>
</evidence>
<sequence length="39" mass="4189">MLGGLTAVLTEDVQGLSDRVHESDATLDSQDSELSRSVR</sequence>
<dbReference type="Proteomes" id="UP001321475">
    <property type="component" value="Chromosome"/>
</dbReference>
<reference evidence="3" key="1">
    <citation type="journal article" date="2019" name="Int. J. Syst. Evol. Microbiol.">
        <title>The Global Catalogue of Microorganisms (GCM) 10K type strain sequencing project: providing services to taxonomists for standard genome sequencing and annotation.</title>
        <authorList>
            <consortium name="The Broad Institute Genomics Platform"/>
            <consortium name="The Broad Institute Genome Sequencing Center for Infectious Disease"/>
            <person name="Wu L."/>
            <person name="Ma J."/>
        </authorList>
    </citation>
    <scope>NUCLEOTIDE SEQUENCE [LARGE SCALE GENOMIC DNA]</scope>
    <source>
        <strain evidence="3">NBRC 108565</strain>
    </source>
</reference>
<feature type="region of interest" description="Disordered" evidence="1">
    <location>
        <begin position="13"/>
        <end position="39"/>
    </location>
</feature>
<keyword evidence="3" id="KW-1185">Reference proteome</keyword>